<evidence type="ECO:0000313" key="6">
    <source>
        <dbReference type="Proteomes" id="UP000019116"/>
    </source>
</evidence>
<evidence type="ECO:0000256" key="2">
    <source>
        <dbReference type="ARBA" id="ARBA00022737"/>
    </source>
</evidence>
<dbReference type="AlphaFoldDB" id="A0A3B6FXG2"/>
<accession>A0A3B6FXG2</accession>
<dbReference type="Proteomes" id="UP000019116">
    <property type="component" value="Chromosome 3B"/>
</dbReference>
<dbReference type="InterPro" id="IPR050872">
    <property type="entry name" value="PPR_P_subfamily"/>
</dbReference>
<dbReference type="EnsemblPlants" id="TraesCS3B02G520794.1">
    <property type="protein sequence ID" value="TraesCS3B02G520794.1"/>
    <property type="gene ID" value="TraesCS3B02G520794"/>
</dbReference>
<comment type="similarity">
    <text evidence="1">Belongs to the PPR family. P subfamily.</text>
</comment>
<sequence length="113" mass="13213">MFCEADRLFSEMVERGLEPNEVTYPILIHSLSKRGMMEDELHMFDGMREKGVKVTVYPYNSLINGCYKHDDLDRAMGFLDEMAEIGVTLNVASYCPVPWNSIERWMRRVAKWT</sequence>
<protein>
    <recommendedName>
        <fullName evidence="7">Pentacotripeptide-repeat region of PRORP domain-containing protein</fullName>
    </recommendedName>
</protein>
<dbReference type="Gramene" id="TraesCS3B03G1297300.1">
    <property type="protein sequence ID" value="TraesCS3B03G1297300.1.CDS"/>
    <property type="gene ID" value="TraesCS3B03G1297300"/>
</dbReference>
<keyword evidence="6" id="KW-1185">Reference proteome</keyword>
<evidence type="ECO:0000313" key="5">
    <source>
        <dbReference type="EnsemblPlants" id="TraesCS3B02G520794.1"/>
    </source>
</evidence>
<dbReference type="InterPro" id="IPR002885">
    <property type="entry name" value="PPR_rpt"/>
</dbReference>
<keyword evidence="2" id="KW-0677">Repeat</keyword>
<dbReference type="Gene3D" id="1.25.40.10">
    <property type="entry name" value="Tetratricopeptide repeat domain"/>
    <property type="match status" value="1"/>
</dbReference>
<dbReference type="PANTHER" id="PTHR46128:SF82">
    <property type="entry name" value="PENTACOTRIPEPTIDE-REPEAT REGION OF PRORP DOMAIN-CONTAINING PROTEIN"/>
    <property type="match status" value="1"/>
</dbReference>
<reference evidence="5" key="1">
    <citation type="submission" date="2018-08" db="EMBL/GenBank/DDBJ databases">
        <authorList>
            <person name="Rossello M."/>
        </authorList>
    </citation>
    <scope>NUCLEOTIDE SEQUENCE [LARGE SCALE GENOMIC DNA]</scope>
    <source>
        <strain evidence="5">cv. Chinese Spring</strain>
    </source>
</reference>
<feature type="repeat" description="PPR" evidence="4">
    <location>
        <begin position="20"/>
        <end position="54"/>
    </location>
</feature>
<name>A0A3B6FXG2_WHEAT</name>
<dbReference type="PROSITE" id="PS51375">
    <property type="entry name" value="PPR"/>
    <property type="match status" value="2"/>
</dbReference>
<dbReference type="PANTHER" id="PTHR46128">
    <property type="entry name" value="MITOCHONDRIAL GROUP I INTRON SPLICING FACTOR CCM1"/>
    <property type="match status" value="1"/>
</dbReference>
<dbReference type="STRING" id="4565.A0A3B6FXG2"/>
<dbReference type="OrthoDB" id="775639at2759"/>
<evidence type="ECO:0000256" key="3">
    <source>
        <dbReference type="ARBA" id="ARBA00022946"/>
    </source>
</evidence>
<reference evidence="5" key="2">
    <citation type="submission" date="2018-10" db="UniProtKB">
        <authorList>
            <consortium name="EnsemblPlants"/>
        </authorList>
    </citation>
    <scope>IDENTIFICATION</scope>
</reference>
<evidence type="ECO:0000256" key="1">
    <source>
        <dbReference type="ARBA" id="ARBA00007626"/>
    </source>
</evidence>
<proteinExistence type="inferred from homology"/>
<dbReference type="Gramene" id="TraesCS3B02G520794.1">
    <property type="protein sequence ID" value="TraesCS3B02G520794.1"/>
    <property type="gene ID" value="TraesCS3B02G520794"/>
</dbReference>
<dbReference type="InterPro" id="IPR011990">
    <property type="entry name" value="TPR-like_helical_dom_sf"/>
</dbReference>
<dbReference type="Pfam" id="PF13812">
    <property type="entry name" value="PPR_3"/>
    <property type="match status" value="1"/>
</dbReference>
<keyword evidence="3" id="KW-0809">Transit peptide</keyword>
<evidence type="ECO:0008006" key="7">
    <source>
        <dbReference type="Google" id="ProtNLM"/>
    </source>
</evidence>
<feature type="repeat" description="PPR" evidence="4">
    <location>
        <begin position="55"/>
        <end position="89"/>
    </location>
</feature>
<dbReference type="SMR" id="A0A3B6FXG2"/>
<dbReference type="NCBIfam" id="TIGR00756">
    <property type="entry name" value="PPR"/>
    <property type="match status" value="2"/>
</dbReference>
<evidence type="ECO:0000256" key="4">
    <source>
        <dbReference type="PROSITE-ProRule" id="PRU00708"/>
    </source>
</evidence>
<organism evidence="5">
    <name type="scientific">Triticum aestivum</name>
    <name type="common">Wheat</name>
    <dbReference type="NCBI Taxonomy" id="4565"/>
    <lineage>
        <taxon>Eukaryota</taxon>
        <taxon>Viridiplantae</taxon>
        <taxon>Streptophyta</taxon>
        <taxon>Embryophyta</taxon>
        <taxon>Tracheophyta</taxon>
        <taxon>Spermatophyta</taxon>
        <taxon>Magnoliopsida</taxon>
        <taxon>Liliopsida</taxon>
        <taxon>Poales</taxon>
        <taxon>Poaceae</taxon>
        <taxon>BOP clade</taxon>
        <taxon>Pooideae</taxon>
        <taxon>Triticodae</taxon>
        <taxon>Triticeae</taxon>
        <taxon>Triticinae</taxon>
        <taxon>Triticum</taxon>
    </lineage>
</organism>